<keyword evidence="1" id="KW-0732">Signal</keyword>
<evidence type="ECO:0000313" key="2">
    <source>
        <dbReference type="EMBL" id="KAJ6773192.1"/>
    </source>
</evidence>
<evidence type="ECO:0008006" key="4">
    <source>
        <dbReference type="Google" id="ProtNLM"/>
    </source>
</evidence>
<evidence type="ECO:0000313" key="3">
    <source>
        <dbReference type="Proteomes" id="UP001151752"/>
    </source>
</evidence>
<accession>A0A9Q0WTE9</accession>
<feature type="signal peptide" evidence="1">
    <location>
        <begin position="1"/>
        <end position="21"/>
    </location>
</feature>
<dbReference type="Proteomes" id="UP001151752">
    <property type="component" value="Chromosome 10"/>
</dbReference>
<gene>
    <name evidence="2" type="ORF">OIU74_019236</name>
</gene>
<evidence type="ECO:0000256" key="1">
    <source>
        <dbReference type="SAM" id="SignalP"/>
    </source>
</evidence>
<sequence length="149" mass="16983">MSVFFLQYLALLAAKLCGLHSYRDLKKICTVRMNFGQQNLLVRKLQIPWAMEFSLRWPGRRVSTYGASGMQLEPWIDALRMEKVIAVRQQPQQITICIVCQANRAAGGSSCRITTVFKLFLCFRIAQLRIGIKGGLIQAYSNSDRIVIR</sequence>
<dbReference type="AlphaFoldDB" id="A0A9Q0WTE9"/>
<comment type="caution">
    <text evidence="2">The sequence shown here is derived from an EMBL/GenBank/DDBJ whole genome shotgun (WGS) entry which is preliminary data.</text>
</comment>
<name>A0A9Q0WTE9_9ROSI</name>
<keyword evidence="3" id="KW-1185">Reference proteome</keyword>
<proteinExistence type="predicted"/>
<feature type="chain" id="PRO_5040329380" description="Secreted protein" evidence="1">
    <location>
        <begin position="22"/>
        <end position="149"/>
    </location>
</feature>
<protein>
    <recommendedName>
        <fullName evidence="4">Secreted protein</fullName>
    </recommendedName>
</protein>
<dbReference type="EMBL" id="JAPFFM010000002">
    <property type="protein sequence ID" value="KAJ6773192.1"/>
    <property type="molecule type" value="Genomic_DNA"/>
</dbReference>
<reference evidence="2" key="1">
    <citation type="submission" date="2022-11" db="EMBL/GenBank/DDBJ databases">
        <authorList>
            <person name="Hyden B.L."/>
            <person name="Feng K."/>
            <person name="Yates T."/>
            <person name="Jawdy S."/>
            <person name="Smart L.B."/>
            <person name="Muchero W."/>
        </authorList>
    </citation>
    <scope>NUCLEOTIDE SEQUENCE</scope>
    <source>
        <tissue evidence="2">Shoot tip</tissue>
    </source>
</reference>
<organism evidence="2 3">
    <name type="scientific">Salix koriyanagi</name>
    <dbReference type="NCBI Taxonomy" id="2511006"/>
    <lineage>
        <taxon>Eukaryota</taxon>
        <taxon>Viridiplantae</taxon>
        <taxon>Streptophyta</taxon>
        <taxon>Embryophyta</taxon>
        <taxon>Tracheophyta</taxon>
        <taxon>Spermatophyta</taxon>
        <taxon>Magnoliopsida</taxon>
        <taxon>eudicotyledons</taxon>
        <taxon>Gunneridae</taxon>
        <taxon>Pentapetalae</taxon>
        <taxon>rosids</taxon>
        <taxon>fabids</taxon>
        <taxon>Malpighiales</taxon>
        <taxon>Salicaceae</taxon>
        <taxon>Saliceae</taxon>
        <taxon>Salix</taxon>
    </lineage>
</organism>
<reference evidence="2" key="2">
    <citation type="journal article" date="2023" name="Int. J. Mol. Sci.">
        <title>De Novo Assembly and Annotation of 11 Diverse Shrub Willow (Salix) Genomes Reveals Novel Gene Organization in Sex-Linked Regions.</title>
        <authorList>
            <person name="Hyden B."/>
            <person name="Feng K."/>
            <person name="Yates T.B."/>
            <person name="Jawdy S."/>
            <person name="Cereghino C."/>
            <person name="Smart L.B."/>
            <person name="Muchero W."/>
        </authorList>
    </citation>
    <scope>NUCLEOTIDE SEQUENCE</scope>
    <source>
        <tissue evidence="2">Shoot tip</tissue>
    </source>
</reference>